<organism evidence="2 3">
    <name type="scientific">Amniculicola lignicola CBS 123094</name>
    <dbReference type="NCBI Taxonomy" id="1392246"/>
    <lineage>
        <taxon>Eukaryota</taxon>
        <taxon>Fungi</taxon>
        <taxon>Dikarya</taxon>
        <taxon>Ascomycota</taxon>
        <taxon>Pezizomycotina</taxon>
        <taxon>Dothideomycetes</taxon>
        <taxon>Pleosporomycetidae</taxon>
        <taxon>Pleosporales</taxon>
        <taxon>Amniculicolaceae</taxon>
        <taxon>Amniculicola</taxon>
    </lineage>
</organism>
<dbReference type="EMBL" id="ML977570">
    <property type="protein sequence ID" value="KAF2003835.1"/>
    <property type="molecule type" value="Genomic_DNA"/>
</dbReference>
<feature type="transmembrane region" description="Helical" evidence="1">
    <location>
        <begin position="166"/>
        <end position="184"/>
    </location>
</feature>
<gene>
    <name evidence="2" type="ORF">P154DRAFT_543619</name>
</gene>
<feature type="transmembrane region" description="Helical" evidence="1">
    <location>
        <begin position="64"/>
        <end position="86"/>
    </location>
</feature>
<dbReference type="Proteomes" id="UP000799779">
    <property type="component" value="Unassembled WGS sequence"/>
</dbReference>
<keyword evidence="1" id="KW-1133">Transmembrane helix</keyword>
<accession>A0A6A5WXM3</accession>
<keyword evidence="1" id="KW-0472">Membrane</keyword>
<keyword evidence="3" id="KW-1185">Reference proteome</keyword>
<evidence type="ECO:0000313" key="2">
    <source>
        <dbReference type="EMBL" id="KAF2003835.1"/>
    </source>
</evidence>
<reference evidence="2" key="1">
    <citation type="journal article" date="2020" name="Stud. Mycol.">
        <title>101 Dothideomycetes genomes: a test case for predicting lifestyles and emergence of pathogens.</title>
        <authorList>
            <person name="Haridas S."/>
            <person name="Albert R."/>
            <person name="Binder M."/>
            <person name="Bloem J."/>
            <person name="Labutti K."/>
            <person name="Salamov A."/>
            <person name="Andreopoulos B."/>
            <person name="Baker S."/>
            <person name="Barry K."/>
            <person name="Bills G."/>
            <person name="Bluhm B."/>
            <person name="Cannon C."/>
            <person name="Castanera R."/>
            <person name="Culley D."/>
            <person name="Daum C."/>
            <person name="Ezra D."/>
            <person name="Gonzalez J."/>
            <person name="Henrissat B."/>
            <person name="Kuo A."/>
            <person name="Liang C."/>
            <person name="Lipzen A."/>
            <person name="Lutzoni F."/>
            <person name="Magnuson J."/>
            <person name="Mondo S."/>
            <person name="Nolan M."/>
            <person name="Ohm R."/>
            <person name="Pangilinan J."/>
            <person name="Park H.-J."/>
            <person name="Ramirez L."/>
            <person name="Alfaro M."/>
            <person name="Sun H."/>
            <person name="Tritt A."/>
            <person name="Yoshinaga Y."/>
            <person name="Zwiers L.-H."/>
            <person name="Turgeon B."/>
            <person name="Goodwin S."/>
            <person name="Spatafora J."/>
            <person name="Crous P."/>
            <person name="Grigoriev I."/>
        </authorList>
    </citation>
    <scope>NUCLEOTIDE SEQUENCE</scope>
    <source>
        <strain evidence="2">CBS 123094</strain>
    </source>
</reference>
<protein>
    <submittedName>
        <fullName evidence="2">Uncharacterized protein</fullName>
    </submittedName>
</protein>
<evidence type="ECO:0000256" key="1">
    <source>
        <dbReference type="SAM" id="Phobius"/>
    </source>
</evidence>
<name>A0A6A5WXM3_9PLEO</name>
<dbReference type="AlphaFoldDB" id="A0A6A5WXM3"/>
<keyword evidence="1" id="KW-0812">Transmembrane</keyword>
<feature type="transmembrane region" description="Helical" evidence="1">
    <location>
        <begin position="615"/>
        <end position="638"/>
    </location>
</feature>
<dbReference type="OrthoDB" id="3692311at2759"/>
<proteinExistence type="predicted"/>
<feature type="transmembrane region" description="Helical" evidence="1">
    <location>
        <begin position="106"/>
        <end position="127"/>
    </location>
</feature>
<evidence type="ECO:0000313" key="3">
    <source>
        <dbReference type="Proteomes" id="UP000799779"/>
    </source>
</evidence>
<sequence length="716" mass="78856">MVTTSTRWNPFRRRVLGDASDRPVSPDHLLRGEGQHKTWQTTVSEVEGWPEDAKPLKTYNWVSTLFLAGDIVLAFLPIYFMVLGGIVMSLNGKPTKGNDLGAKIEFAITLGPTVFPIVFAAICGRSLKMVARFAAEKGAKISTLELLMASQSVWGTVESQLLLQRLTVVGVNLLFLWALSPLGGQSSLRLMNRTLRSSYESSKIRYVTTGPAGTMWGMATTYEDSRKFADASSLYSAALVAPLDNKLGPRDPWGNVKIPSFEAMDPSTADLAGWISVPTTMSASEDFSSLVGVPLVGLPQDGKSNFSMESTYISVACGKFNQSVMSTFQNMTLLQETLAQQKVPSYIWRNKTAEPPFERLGQTSFFIELAGPWEKDYIPRLDGFVGNVNGSVLNNDELHRQKQFSYVSKYAEGINVAKCSFSQRHVETLVRCNGDQCSPDKVRVSLTDTRPTSFTGFEHPLIMESFARRFAVAVTTRARGSSPTERFLFNSSAFPLIQERGIADDDKAFINLTLISPELFSKRLSLLVNTFYQLSLQPQGYFGSLTTNLSAYGPDTLPVTDLNKHLPSNLSATTHSFLDWWGTFLDGVYHSDAPFIAATTTATVTRTEEVFQYSLPWLLLLFISSGILLAIGSVGLVLKRKTLGPELFGFVAGMTYENPYVKIPGGGSMLDAMERARLLRDVEVCIADVRGDQDVGHIALAAGVPLRKLERGRLYS</sequence>